<feature type="region of interest" description="Disordered" evidence="1">
    <location>
        <begin position="1"/>
        <end position="21"/>
    </location>
</feature>
<name>A0A8J2PGE2_9HEXA</name>
<organism evidence="2 3">
    <name type="scientific">Allacma fusca</name>
    <dbReference type="NCBI Taxonomy" id="39272"/>
    <lineage>
        <taxon>Eukaryota</taxon>
        <taxon>Metazoa</taxon>
        <taxon>Ecdysozoa</taxon>
        <taxon>Arthropoda</taxon>
        <taxon>Hexapoda</taxon>
        <taxon>Collembola</taxon>
        <taxon>Symphypleona</taxon>
        <taxon>Sminthuridae</taxon>
        <taxon>Allacma</taxon>
    </lineage>
</organism>
<feature type="region of interest" description="Disordered" evidence="1">
    <location>
        <begin position="50"/>
        <end position="74"/>
    </location>
</feature>
<dbReference type="AlphaFoldDB" id="A0A8J2PGE2"/>
<reference evidence="2" key="1">
    <citation type="submission" date="2021-06" db="EMBL/GenBank/DDBJ databases">
        <authorList>
            <person name="Hodson N. C."/>
            <person name="Mongue J. A."/>
            <person name="Jaron S. K."/>
        </authorList>
    </citation>
    <scope>NUCLEOTIDE SEQUENCE</scope>
</reference>
<dbReference type="EMBL" id="CAJVCH010548250">
    <property type="protein sequence ID" value="CAG7828642.1"/>
    <property type="molecule type" value="Genomic_DNA"/>
</dbReference>
<gene>
    <name evidence="2" type="ORF">AFUS01_LOCUS38553</name>
</gene>
<keyword evidence="3" id="KW-1185">Reference proteome</keyword>
<evidence type="ECO:0000313" key="2">
    <source>
        <dbReference type="EMBL" id="CAG7828642.1"/>
    </source>
</evidence>
<dbReference type="Proteomes" id="UP000708208">
    <property type="component" value="Unassembled WGS sequence"/>
</dbReference>
<sequence>MVGQSRQLQGHFREVTTSNNLNIDENERTNYLGPIISSSELEKLLADKLNDNHLDPPSQSFHPILLPFSNNPGR</sequence>
<accession>A0A8J2PGE2</accession>
<protein>
    <submittedName>
        <fullName evidence="2">Uncharacterized protein</fullName>
    </submittedName>
</protein>
<proteinExistence type="predicted"/>
<evidence type="ECO:0000256" key="1">
    <source>
        <dbReference type="SAM" id="MobiDB-lite"/>
    </source>
</evidence>
<comment type="caution">
    <text evidence="2">The sequence shown here is derived from an EMBL/GenBank/DDBJ whole genome shotgun (WGS) entry which is preliminary data.</text>
</comment>
<evidence type="ECO:0000313" key="3">
    <source>
        <dbReference type="Proteomes" id="UP000708208"/>
    </source>
</evidence>